<dbReference type="GeneID" id="1476827"/>
<keyword evidence="2" id="KW-0067">ATP-binding</keyword>
<evidence type="ECO:0000313" key="4">
    <source>
        <dbReference type="EMBL" id="HII70047.1"/>
    </source>
</evidence>
<dbReference type="SUPFAM" id="SSF52540">
    <property type="entry name" value="P-loop containing nucleoside triphosphate hydrolases"/>
    <property type="match status" value="1"/>
</dbReference>
<sequence length="247" mass="26995">MKVGVVGKGGVGKTTVAAALAKALTDVGYEVLAVDADPDPDLAYSLGLPESPTPIVERRELVRERTGAEPGTTYGPVFKVNPRVSDLPDELAVRVAPGLRLLVVGSVENPGEGCFCPAAALARRLIRYVIADRDESVVVDTDAGLEHFGRRVLESVDWVVVVCEPSVKSMKNARESVRLAREMGIERVALVKNKWREDAPEPDLDVDFELTVPYSDKLVELEMEGRPVWEDPVVRKAGEELARRLTR</sequence>
<dbReference type="OMA" id="VCPEHTL"/>
<dbReference type="InterPro" id="IPR050625">
    <property type="entry name" value="ParA/MinD_ATPase"/>
</dbReference>
<feature type="domain" description="Rhodanese" evidence="3">
    <location>
        <begin position="157"/>
        <end position="204"/>
    </location>
</feature>
<dbReference type="AlphaFoldDB" id="A0A832STG9"/>
<dbReference type="PROSITE" id="PS50206">
    <property type="entry name" value="RHODANESE_3"/>
    <property type="match status" value="1"/>
</dbReference>
<name>A0A832STG9_9EURY</name>
<dbReference type="InterPro" id="IPR002586">
    <property type="entry name" value="CobQ/CobB/MinD/ParA_Nub-bd_dom"/>
</dbReference>
<dbReference type="RefSeq" id="WP_011019095.1">
    <property type="nucleotide sequence ID" value="NZ_DUJS01000002.1"/>
</dbReference>
<dbReference type="PANTHER" id="PTHR43384:SF6">
    <property type="entry name" value="SEPTUM SITE-DETERMINING PROTEIN MIND HOMOLOG, CHLOROPLASTIC"/>
    <property type="match status" value="1"/>
</dbReference>
<dbReference type="GO" id="GO:0009898">
    <property type="term" value="C:cytoplasmic side of plasma membrane"/>
    <property type="evidence" value="ECO:0007669"/>
    <property type="project" value="TreeGrafter"/>
</dbReference>
<dbReference type="InterPro" id="IPR027417">
    <property type="entry name" value="P-loop_NTPase"/>
</dbReference>
<evidence type="ECO:0000256" key="2">
    <source>
        <dbReference type="ARBA" id="ARBA00022840"/>
    </source>
</evidence>
<dbReference type="PANTHER" id="PTHR43384">
    <property type="entry name" value="SEPTUM SITE-DETERMINING PROTEIN MIND HOMOLOG, CHLOROPLASTIC-RELATED"/>
    <property type="match status" value="1"/>
</dbReference>
<dbReference type="Gene3D" id="3.40.50.300">
    <property type="entry name" value="P-loop containing nucleotide triphosphate hydrolases"/>
    <property type="match status" value="1"/>
</dbReference>
<protein>
    <submittedName>
        <fullName evidence="4">AAA family ATPase</fullName>
    </submittedName>
</protein>
<dbReference type="GO" id="GO:0051782">
    <property type="term" value="P:negative regulation of cell division"/>
    <property type="evidence" value="ECO:0007669"/>
    <property type="project" value="TreeGrafter"/>
</dbReference>
<comment type="caution">
    <text evidence="4">The sequence shown here is derived from an EMBL/GenBank/DDBJ whole genome shotgun (WGS) entry which is preliminary data.</text>
</comment>
<organism evidence="4 5">
    <name type="scientific">Methanopyrus kandleri</name>
    <dbReference type="NCBI Taxonomy" id="2320"/>
    <lineage>
        <taxon>Archaea</taxon>
        <taxon>Methanobacteriati</taxon>
        <taxon>Methanobacteriota</taxon>
        <taxon>Methanomada group</taxon>
        <taxon>Methanopyri</taxon>
        <taxon>Methanopyrales</taxon>
        <taxon>Methanopyraceae</taxon>
        <taxon>Methanopyrus</taxon>
    </lineage>
</organism>
<gene>
    <name evidence="4" type="ORF">HA336_02285</name>
</gene>
<accession>A0A832STG9</accession>
<dbReference type="PIRSF" id="PIRSF005647">
    <property type="entry name" value="CooC"/>
    <property type="match status" value="1"/>
</dbReference>
<dbReference type="GO" id="GO:0005524">
    <property type="term" value="F:ATP binding"/>
    <property type="evidence" value="ECO:0007669"/>
    <property type="project" value="UniProtKB-KW"/>
</dbReference>
<evidence type="ECO:0000256" key="1">
    <source>
        <dbReference type="ARBA" id="ARBA00022741"/>
    </source>
</evidence>
<keyword evidence="1" id="KW-0547">Nucleotide-binding</keyword>
<dbReference type="GO" id="GO:0016887">
    <property type="term" value="F:ATP hydrolysis activity"/>
    <property type="evidence" value="ECO:0007669"/>
    <property type="project" value="TreeGrafter"/>
</dbReference>
<evidence type="ECO:0000313" key="5">
    <source>
        <dbReference type="Proteomes" id="UP000619545"/>
    </source>
</evidence>
<dbReference type="InterPro" id="IPR014433">
    <property type="entry name" value="CooC"/>
</dbReference>
<dbReference type="InterPro" id="IPR001763">
    <property type="entry name" value="Rhodanese-like_dom"/>
</dbReference>
<dbReference type="Proteomes" id="UP000619545">
    <property type="component" value="Unassembled WGS sequence"/>
</dbReference>
<reference evidence="4" key="1">
    <citation type="journal article" date="2020" name="bioRxiv">
        <title>A rank-normalized archaeal taxonomy based on genome phylogeny resolves widespread incomplete and uneven classifications.</title>
        <authorList>
            <person name="Rinke C."/>
            <person name="Chuvochina M."/>
            <person name="Mussig A.J."/>
            <person name="Chaumeil P.-A."/>
            <person name="Waite D.W."/>
            <person name="Whitman W.B."/>
            <person name="Parks D.H."/>
            <person name="Hugenholtz P."/>
        </authorList>
    </citation>
    <scope>NUCLEOTIDE SEQUENCE</scope>
    <source>
        <strain evidence="4">UBA8853</strain>
    </source>
</reference>
<dbReference type="GO" id="GO:0005829">
    <property type="term" value="C:cytosol"/>
    <property type="evidence" value="ECO:0007669"/>
    <property type="project" value="TreeGrafter"/>
</dbReference>
<proteinExistence type="predicted"/>
<dbReference type="Pfam" id="PF01656">
    <property type="entry name" value="CbiA"/>
    <property type="match status" value="1"/>
</dbReference>
<evidence type="ECO:0000259" key="3">
    <source>
        <dbReference type="PROSITE" id="PS50206"/>
    </source>
</evidence>
<dbReference type="EMBL" id="DUJS01000002">
    <property type="protein sequence ID" value="HII70047.1"/>
    <property type="molecule type" value="Genomic_DNA"/>
</dbReference>